<dbReference type="EMBL" id="FZOC01000010">
    <property type="protein sequence ID" value="SNS25376.1"/>
    <property type="molecule type" value="Genomic_DNA"/>
</dbReference>
<dbReference type="GO" id="GO:0006226">
    <property type="term" value="P:dUMP biosynthetic process"/>
    <property type="evidence" value="ECO:0007669"/>
    <property type="project" value="InterPro"/>
</dbReference>
<evidence type="ECO:0000259" key="6">
    <source>
        <dbReference type="Pfam" id="PF00692"/>
    </source>
</evidence>
<dbReference type="InterPro" id="IPR033704">
    <property type="entry name" value="dUTPase_trimeric"/>
</dbReference>
<feature type="domain" description="dUTPase-like" evidence="6">
    <location>
        <begin position="30"/>
        <end position="159"/>
    </location>
</feature>
<dbReference type="NCBIfam" id="NF001862">
    <property type="entry name" value="PRK00601.1"/>
    <property type="match status" value="1"/>
</dbReference>
<dbReference type="GO" id="GO:0000287">
    <property type="term" value="F:magnesium ion binding"/>
    <property type="evidence" value="ECO:0007669"/>
    <property type="project" value="InterPro"/>
</dbReference>
<evidence type="ECO:0000256" key="1">
    <source>
        <dbReference type="ARBA" id="ARBA00006581"/>
    </source>
</evidence>
<dbReference type="InterPro" id="IPR008181">
    <property type="entry name" value="dUTPase"/>
</dbReference>
<dbReference type="NCBIfam" id="TIGR00576">
    <property type="entry name" value="dut"/>
    <property type="match status" value="1"/>
</dbReference>
<dbReference type="PANTHER" id="PTHR11241:SF0">
    <property type="entry name" value="DEOXYURIDINE 5'-TRIPHOSPHATE NUCLEOTIDOHYDROLASE"/>
    <property type="match status" value="1"/>
</dbReference>
<dbReference type="Proteomes" id="UP000198324">
    <property type="component" value="Unassembled WGS sequence"/>
</dbReference>
<evidence type="ECO:0000313" key="8">
    <source>
        <dbReference type="Proteomes" id="UP000198324"/>
    </source>
</evidence>
<organism evidence="7 8">
    <name type="scientific">Humidesulfovibrio mexicanus</name>
    <dbReference type="NCBI Taxonomy" id="147047"/>
    <lineage>
        <taxon>Bacteria</taxon>
        <taxon>Pseudomonadati</taxon>
        <taxon>Thermodesulfobacteriota</taxon>
        <taxon>Desulfovibrionia</taxon>
        <taxon>Desulfovibrionales</taxon>
        <taxon>Desulfovibrionaceae</taxon>
        <taxon>Humidesulfovibrio</taxon>
    </lineage>
</organism>
<evidence type="ECO:0000256" key="2">
    <source>
        <dbReference type="ARBA" id="ARBA00012379"/>
    </source>
</evidence>
<dbReference type="GO" id="GO:0004170">
    <property type="term" value="F:dUTP diphosphatase activity"/>
    <property type="evidence" value="ECO:0007669"/>
    <property type="project" value="UniProtKB-EC"/>
</dbReference>
<protein>
    <recommendedName>
        <fullName evidence="2">dUTP diphosphatase</fullName>
        <ecNumber evidence="2">3.6.1.23</ecNumber>
    </recommendedName>
</protein>
<keyword evidence="8" id="KW-1185">Reference proteome</keyword>
<keyword evidence="4" id="KW-0546">Nucleotide metabolism</keyword>
<dbReference type="InterPro" id="IPR036157">
    <property type="entry name" value="dUTPase-like_sf"/>
</dbReference>
<comment type="catalytic activity">
    <reaction evidence="5">
        <text>dUTP + H2O = dUMP + diphosphate + H(+)</text>
        <dbReference type="Rhea" id="RHEA:10248"/>
        <dbReference type="ChEBI" id="CHEBI:15377"/>
        <dbReference type="ChEBI" id="CHEBI:15378"/>
        <dbReference type="ChEBI" id="CHEBI:33019"/>
        <dbReference type="ChEBI" id="CHEBI:61555"/>
        <dbReference type="ChEBI" id="CHEBI:246422"/>
        <dbReference type="EC" id="3.6.1.23"/>
    </reaction>
</comment>
<dbReference type="Pfam" id="PF00692">
    <property type="entry name" value="dUTPase"/>
    <property type="match status" value="1"/>
</dbReference>
<accession>A0A239CYP3</accession>
<dbReference type="GO" id="GO:0046081">
    <property type="term" value="P:dUTP catabolic process"/>
    <property type="evidence" value="ECO:0007669"/>
    <property type="project" value="InterPro"/>
</dbReference>
<comment type="similarity">
    <text evidence="1">Belongs to the dUTPase family.</text>
</comment>
<dbReference type="AlphaFoldDB" id="A0A239CYP3"/>
<dbReference type="InterPro" id="IPR029054">
    <property type="entry name" value="dUTPase-like"/>
</dbReference>
<dbReference type="CDD" id="cd07557">
    <property type="entry name" value="trimeric_dUTPase"/>
    <property type="match status" value="1"/>
</dbReference>
<dbReference type="EC" id="3.6.1.23" evidence="2"/>
<evidence type="ECO:0000256" key="3">
    <source>
        <dbReference type="ARBA" id="ARBA00022801"/>
    </source>
</evidence>
<gene>
    <name evidence="7" type="ORF">SAMN04488503_0034</name>
</gene>
<evidence type="ECO:0000313" key="7">
    <source>
        <dbReference type="EMBL" id="SNS25376.1"/>
    </source>
</evidence>
<reference evidence="7 8" key="1">
    <citation type="submission" date="2017-06" db="EMBL/GenBank/DDBJ databases">
        <authorList>
            <person name="Kim H.J."/>
            <person name="Triplett B.A."/>
        </authorList>
    </citation>
    <scope>NUCLEOTIDE SEQUENCE [LARGE SCALE GENOMIC DNA]</scope>
    <source>
        <strain evidence="7 8">DSM 13116</strain>
    </source>
</reference>
<keyword evidence="3 7" id="KW-0378">Hydrolase</keyword>
<dbReference type="PANTHER" id="PTHR11241">
    <property type="entry name" value="DEOXYURIDINE 5'-TRIPHOSPHATE NUCLEOTIDOHYDROLASE"/>
    <property type="match status" value="1"/>
</dbReference>
<evidence type="ECO:0000256" key="5">
    <source>
        <dbReference type="ARBA" id="ARBA00047686"/>
    </source>
</evidence>
<name>A0A239CYP3_9BACT</name>
<proteinExistence type="inferred from homology"/>
<dbReference type="Gene3D" id="2.70.40.10">
    <property type="match status" value="1"/>
</dbReference>
<evidence type="ECO:0000256" key="4">
    <source>
        <dbReference type="ARBA" id="ARBA00023080"/>
    </source>
</evidence>
<dbReference type="RefSeq" id="WP_089275536.1">
    <property type="nucleotide sequence ID" value="NZ_FZOC01000010.1"/>
</dbReference>
<sequence>MTHQHGAADQDQLEVRVRYLHQVWQENTLAYATDHSAGLDLRACIDSPTLVIPAGERAPVPAGLAIEIMRPGIAGFVFSRSGLGAKDGLTVAQGVGVIDPDYRGEILVWLLNTSGQTQTIERGQRIAQLVFLPVFAARLTAADALGETARGAGGFGHTGKV</sequence>
<dbReference type="SUPFAM" id="SSF51283">
    <property type="entry name" value="dUTPase-like"/>
    <property type="match status" value="1"/>
</dbReference>
<dbReference type="OrthoDB" id="9809956at2"/>